<dbReference type="InterPro" id="IPR036250">
    <property type="entry name" value="AcylCo_DH-like_C"/>
</dbReference>
<dbReference type="PANTHER" id="PTHR43884">
    <property type="entry name" value="ACYL-COA DEHYDROGENASE"/>
    <property type="match status" value="1"/>
</dbReference>
<feature type="domain" description="Acyl-CoA dehydrogenase/oxidase C-terminal" evidence="7">
    <location>
        <begin position="229"/>
        <end position="377"/>
    </location>
</feature>
<dbReference type="InterPro" id="IPR046373">
    <property type="entry name" value="Acyl-CoA_Oxase/DH_mid-dom_sf"/>
</dbReference>
<evidence type="ECO:0000256" key="5">
    <source>
        <dbReference type="ARBA" id="ARBA00023002"/>
    </source>
</evidence>
<evidence type="ECO:0000313" key="11">
    <source>
        <dbReference type="Proteomes" id="UP000239430"/>
    </source>
</evidence>
<dbReference type="InterPro" id="IPR037069">
    <property type="entry name" value="AcylCoA_DH/ox_N_sf"/>
</dbReference>
<evidence type="ECO:0000256" key="2">
    <source>
        <dbReference type="ARBA" id="ARBA00009347"/>
    </source>
</evidence>
<dbReference type="Pfam" id="PF02770">
    <property type="entry name" value="Acyl-CoA_dh_M"/>
    <property type="match status" value="1"/>
</dbReference>
<dbReference type="SUPFAM" id="SSF56645">
    <property type="entry name" value="Acyl-CoA dehydrogenase NM domain-like"/>
    <property type="match status" value="1"/>
</dbReference>
<dbReference type="PANTHER" id="PTHR43884:SF12">
    <property type="entry name" value="ISOVALERYL-COA DEHYDROGENASE, MITOCHONDRIAL-RELATED"/>
    <property type="match status" value="1"/>
</dbReference>
<dbReference type="GO" id="GO:0050660">
    <property type="term" value="F:flavin adenine dinucleotide binding"/>
    <property type="evidence" value="ECO:0007669"/>
    <property type="project" value="InterPro"/>
</dbReference>
<evidence type="ECO:0000256" key="4">
    <source>
        <dbReference type="ARBA" id="ARBA00022827"/>
    </source>
</evidence>
<dbReference type="FunFam" id="1.10.540.10:FF:000002">
    <property type="entry name" value="Acyl-CoA dehydrogenase FadE19"/>
    <property type="match status" value="1"/>
</dbReference>
<comment type="cofactor">
    <cofactor evidence="1 6">
        <name>FAD</name>
        <dbReference type="ChEBI" id="CHEBI:57692"/>
    </cofactor>
</comment>
<evidence type="ECO:0000259" key="8">
    <source>
        <dbReference type="Pfam" id="PF02770"/>
    </source>
</evidence>
<dbReference type="InterPro" id="IPR013786">
    <property type="entry name" value="AcylCoA_DH/ox_N"/>
</dbReference>
<dbReference type="FunFam" id="1.20.140.10:FF:000004">
    <property type="entry name" value="Acyl-CoA dehydrogenase FadE25"/>
    <property type="match status" value="1"/>
</dbReference>
<keyword evidence="5 6" id="KW-0560">Oxidoreductase</keyword>
<keyword evidence="4 6" id="KW-0274">FAD</keyword>
<dbReference type="EC" id="1.3.99.-" evidence="10"/>
<dbReference type="Pfam" id="PF02771">
    <property type="entry name" value="Acyl-CoA_dh_N"/>
    <property type="match status" value="1"/>
</dbReference>
<dbReference type="Gene3D" id="2.40.110.10">
    <property type="entry name" value="Butyryl-CoA Dehydrogenase, subunit A, domain 2"/>
    <property type="match status" value="1"/>
</dbReference>
<keyword evidence="11" id="KW-1185">Reference proteome</keyword>
<dbReference type="GO" id="GO:0003995">
    <property type="term" value="F:acyl-CoA dehydrogenase activity"/>
    <property type="evidence" value="ECO:0007669"/>
    <property type="project" value="InterPro"/>
</dbReference>
<organism evidence="10 11">
    <name type="scientific">Neomoorella stamsii</name>
    <dbReference type="NCBI Taxonomy" id="1266720"/>
    <lineage>
        <taxon>Bacteria</taxon>
        <taxon>Bacillati</taxon>
        <taxon>Bacillota</taxon>
        <taxon>Clostridia</taxon>
        <taxon>Neomoorellales</taxon>
        <taxon>Neomoorellaceae</taxon>
        <taxon>Neomoorella</taxon>
    </lineage>
</organism>
<dbReference type="InterPro" id="IPR006089">
    <property type="entry name" value="Acyl-CoA_DH_CS"/>
</dbReference>
<dbReference type="PIRSF" id="PIRSF016578">
    <property type="entry name" value="HsaA"/>
    <property type="match status" value="1"/>
</dbReference>
<evidence type="ECO:0000256" key="3">
    <source>
        <dbReference type="ARBA" id="ARBA00022630"/>
    </source>
</evidence>
<reference evidence="10 11" key="1">
    <citation type="submission" date="2018-03" db="EMBL/GenBank/DDBJ databases">
        <title>Genome sequence of Moorella stamsii DSM 26217.</title>
        <authorList>
            <person name="Poehlein A."/>
            <person name="Daniel R."/>
        </authorList>
    </citation>
    <scope>NUCLEOTIDE SEQUENCE [LARGE SCALE GENOMIC DNA]</scope>
    <source>
        <strain evidence="11">DSM 26217</strain>
    </source>
</reference>
<dbReference type="EMBL" id="PVXL01000057">
    <property type="protein sequence ID" value="PRR71287.1"/>
    <property type="molecule type" value="Genomic_DNA"/>
</dbReference>
<dbReference type="Proteomes" id="UP000239430">
    <property type="component" value="Unassembled WGS sequence"/>
</dbReference>
<dbReference type="PROSITE" id="PS00073">
    <property type="entry name" value="ACYL_COA_DH_2"/>
    <property type="match status" value="1"/>
</dbReference>
<dbReference type="PROSITE" id="PS00072">
    <property type="entry name" value="ACYL_COA_DH_1"/>
    <property type="match status" value="1"/>
</dbReference>
<keyword evidence="3 6" id="KW-0285">Flavoprotein</keyword>
<evidence type="ECO:0000313" key="10">
    <source>
        <dbReference type="EMBL" id="PRR71287.1"/>
    </source>
</evidence>
<protein>
    <submittedName>
        <fullName evidence="10">Acyl-CoA dehydrogenase</fullName>
        <ecNumber evidence="10">1.3.99.-</ecNumber>
    </submittedName>
</protein>
<proteinExistence type="inferred from homology"/>
<accession>A0A9X7P5A6</accession>
<dbReference type="RefSeq" id="WP_054935917.1">
    <property type="nucleotide sequence ID" value="NZ_PVXL01000057.1"/>
</dbReference>
<dbReference type="InterPro" id="IPR009100">
    <property type="entry name" value="AcylCoA_DH/oxidase_NM_dom_sf"/>
</dbReference>
<comment type="similarity">
    <text evidence="2 6">Belongs to the acyl-CoA dehydrogenase family.</text>
</comment>
<dbReference type="FunFam" id="2.40.110.10:FF:000001">
    <property type="entry name" value="Acyl-CoA dehydrogenase, mitochondrial"/>
    <property type="match status" value="1"/>
</dbReference>
<dbReference type="AlphaFoldDB" id="A0A9X7P5A6"/>
<gene>
    <name evidence="10" type="primary">acdA</name>
    <name evidence="10" type="ORF">MOST_25940</name>
</gene>
<evidence type="ECO:0000259" key="7">
    <source>
        <dbReference type="Pfam" id="PF00441"/>
    </source>
</evidence>
<dbReference type="CDD" id="cd01158">
    <property type="entry name" value="SCAD_SBCAD"/>
    <property type="match status" value="1"/>
</dbReference>
<dbReference type="Pfam" id="PF00441">
    <property type="entry name" value="Acyl-CoA_dh_1"/>
    <property type="match status" value="1"/>
</dbReference>
<dbReference type="InterPro" id="IPR009075">
    <property type="entry name" value="AcylCo_DH/oxidase_C"/>
</dbReference>
<comment type="caution">
    <text evidence="10">The sequence shown here is derived from an EMBL/GenBank/DDBJ whole genome shotgun (WGS) entry which is preliminary data.</text>
</comment>
<name>A0A9X7P5A6_9FIRM</name>
<evidence type="ECO:0000256" key="1">
    <source>
        <dbReference type="ARBA" id="ARBA00001974"/>
    </source>
</evidence>
<dbReference type="Gene3D" id="1.20.140.10">
    <property type="entry name" value="Butyryl-CoA Dehydrogenase, subunit A, domain 3"/>
    <property type="match status" value="1"/>
</dbReference>
<feature type="domain" description="Acyl-CoA oxidase/dehydrogenase middle" evidence="8">
    <location>
        <begin position="122"/>
        <end position="217"/>
    </location>
</feature>
<dbReference type="Gene3D" id="1.10.540.10">
    <property type="entry name" value="Acyl-CoA dehydrogenase/oxidase, N-terminal domain"/>
    <property type="match status" value="1"/>
</dbReference>
<feature type="domain" description="Acyl-CoA dehydrogenase/oxidase N-terminal" evidence="9">
    <location>
        <begin position="7"/>
        <end position="118"/>
    </location>
</feature>
<dbReference type="InterPro" id="IPR006091">
    <property type="entry name" value="Acyl-CoA_Oxase/DH_mid-dom"/>
</dbReference>
<dbReference type="SUPFAM" id="SSF47203">
    <property type="entry name" value="Acyl-CoA dehydrogenase C-terminal domain-like"/>
    <property type="match status" value="1"/>
</dbReference>
<evidence type="ECO:0000259" key="9">
    <source>
        <dbReference type="Pfam" id="PF02771"/>
    </source>
</evidence>
<sequence>MEFNLNKTQEMIRQMVREFARKEVAPGAAERDASGTFPWEIVHQMADYNLLGIPFPEEYGGAGADTLSYIITIEELARVCAATAVIVSAHTSLGAHPIYQFGTEEQKQRFLVPLAQGKKLGAFALTEPNAGTDAGSLQATAIQEGDHYILNGNKVFITNGGVADVYIVFARTGLGKGSHGLTAFIVEKGTPGLSFGKKEDKLGIRASSTTELIFRDCPVPVENRLGEKGDGFKIAMQTLDGGRIGIAAQALGIAQACLDASVRYAREREQFGRPIGSFQAIQWMLADMATQIEAARLLTYRAAWLKDRKRPFSREAAMAKLFASETAMQQAIKAVQIHGGYGYMKDYPVERFFRDAKITEIYEGTSEVQRLVISASMLR</sequence>
<evidence type="ECO:0000256" key="6">
    <source>
        <dbReference type="RuleBase" id="RU362125"/>
    </source>
</evidence>